<gene>
    <name evidence="1" type="ORF">A6A04_00925</name>
</gene>
<dbReference type="AlphaFoldDB" id="A0A178MS05"/>
<dbReference type="Proteomes" id="UP000078428">
    <property type="component" value="Unassembled WGS sequence"/>
</dbReference>
<reference evidence="1 2" key="1">
    <citation type="submission" date="2016-04" db="EMBL/GenBank/DDBJ databases">
        <title>Draft genome sequence of freshwater magnetotactic bacteria Magnetospirillum marisnigri SP-1 and Magnetospirillum moscoviense BB-1.</title>
        <authorList>
            <person name="Koziaeva V."/>
            <person name="Dziuba M.V."/>
            <person name="Ivanov T.M."/>
            <person name="Kuznetsov B."/>
            <person name="Grouzdev D.S."/>
        </authorList>
    </citation>
    <scope>NUCLEOTIDE SEQUENCE [LARGE SCALE GENOMIC DNA]</scope>
    <source>
        <strain evidence="1 2">SP-1</strain>
    </source>
</reference>
<dbReference type="STRING" id="1285242.A6A04_00925"/>
<keyword evidence="2" id="KW-1185">Reference proteome</keyword>
<dbReference type="EMBL" id="LWQT01000044">
    <property type="protein sequence ID" value="OAN52289.1"/>
    <property type="molecule type" value="Genomic_DNA"/>
</dbReference>
<dbReference type="OrthoDB" id="7363128at2"/>
<comment type="caution">
    <text evidence="1">The sequence shown here is derived from an EMBL/GenBank/DDBJ whole genome shotgun (WGS) entry which is preliminary data.</text>
</comment>
<proteinExistence type="predicted"/>
<evidence type="ECO:0000313" key="2">
    <source>
        <dbReference type="Proteomes" id="UP000078428"/>
    </source>
</evidence>
<protein>
    <submittedName>
        <fullName evidence="1">Uncharacterized protein</fullName>
    </submittedName>
</protein>
<dbReference type="RefSeq" id="WP_068491158.1">
    <property type="nucleotide sequence ID" value="NZ_LWQT01000044.1"/>
</dbReference>
<organism evidence="1 2">
    <name type="scientific">Paramagnetospirillum marisnigri</name>
    <dbReference type="NCBI Taxonomy" id="1285242"/>
    <lineage>
        <taxon>Bacteria</taxon>
        <taxon>Pseudomonadati</taxon>
        <taxon>Pseudomonadota</taxon>
        <taxon>Alphaproteobacteria</taxon>
        <taxon>Rhodospirillales</taxon>
        <taxon>Magnetospirillaceae</taxon>
        <taxon>Paramagnetospirillum</taxon>
    </lineage>
</organism>
<name>A0A178MS05_9PROT</name>
<sequence>MNGSLFAIIGNAIAAARQMGLTCAEQQETARAVLLAHDTSLTPGIARVLVEQLYDSVTALSEPGLAV</sequence>
<evidence type="ECO:0000313" key="1">
    <source>
        <dbReference type="EMBL" id="OAN52289.1"/>
    </source>
</evidence>
<accession>A0A178MS05</accession>